<accession>A0A411YDG8</accession>
<dbReference type="PROSITE" id="PS50926">
    <property type="entry name" value="TRAM"/>
    <property type="match status" value="1"/>
</dbReference>
<evidence type="ECO:0000256" key="7">
    <source>
        <dbReference type="SAM" id="Phobius"/>
    </source>
</evidence>
<keyword evidence="7" id="KW-0472">Membrane</keyword>
<keyword evidence="7" id="KW-1133">Transmembrane helix</keyword>
<dbReference type="Gene3D" id="3.40.50.1010">
    <property type="entry name" value="5'-nuclease"/>
    <property type="match status" value="1"/>
</dbReference>
<evidence type="ECO:0000256" key="6">
    <source>
        <dbReference type="SAM" id="MobiDB-lite"/>
    </source>
</evidence>
<keyword evidence="7" id="KW-0812">Transmembrane</keyword>
<feature type="transmembrane region" description="Helical" evidence="7">
    <location>
        <begin position="120"/>
        <end position="142"/>
    </location>
</feature>
<evidence type="ECO:0000256" key="2">
    <source>
        <dbReference type="ARBA" id="ARBA00022722"/>
    </source>
</evidence>
<dbReference type="SUPFAM" id="SSF88723">
    <property type="entry name" value="PIN domain-like"/>
    <property type="match status" value="1"/>
</dbReference>
<keyword evidence="5" id="KW-0460">Magnesium</keyword>
<protein>
    <submittedName>
        <fullName evidence="9">TRAM domain-containing protein</fullName>
    </submittedName>
</protein>
<organism evidence="9 10">
    <name type="scientific">Egibacter rhizosphaerae</name>
    <dbReference type="NCBI Taxonomy" id="1670831"/>
    <lineage>
        <taxon>Bacteria</taxon>
        <taxon>Bacillati</taxon>
        <taxon>Actinomycetota</taxon>
        <taxon>Nitriliruptoria</taxon>
        <taxon>Egibacterales</taxon>
        <taxon>Egibacteraceae</taxon>
        <taxon>Egibacter</taxon>
    </lineage>
</organism>
<dbReference type="GO" id="GO:0046872">
    <property type="term" value="F:metal ion binding"/>
    <property type="evidence" value="ECO:0007669"/>
    <property type="project" value="UniProtKB-KW"/>
</dbReference>
<dbReference type="InterPro" id="IPR029060">
    <property type="entry name" value="PIN-like_dom_sf"/>
</dbReference>
<reference evidence="9 10" key="1">
    <citation type="submission" date="2019-01" db="EMBL/GenBank/DDBJ databases">
        <title>Egibacter rhizosphaerae EGI 80759T.</title>
        <authorList>
            <person name="Chen D.-D."/>
            <person name="Tian Y."/>
            <person name="Jiao J.-Y."/>
            <person name="Zhang X.-T."/>
            <person name="Zhang Y.-G."/>
            <person name="Zhang Y."/>
            <person name="Xiao M."/>
            <person name="Shu W.-S."/>
            <person name="Li W.-J."/>
        </authorList>
    </citation>
    <scope>NUCLEOTIDE SEQUENCE [LARGE SCALE GENOMIC DNA]</scope>
    <source>
        <strain evidence="9 10">EGI 80759</strain>
    </source>
</reference>
<dbReference type="AlphaFoldDB" id="A0A411YDG8"/>
<evidence type="ECO:0000313" key="9">
    <source>
        <dbReference type="EMBL" id="QBI19263.1"/>
    </source>
</evidence>
<proteinExistence type="predicted"/>
<dbReference type="PANTHER" id="PTHR11603:SF147">
    <property type="entry name" value="MEMBRANE PROTEIN"/>
    <property type="match status" value="1"/>
</dbReference>
<sequence>MRDDHDGPHGPPLTHSGASPAHVARSGNAPVRGGTALVELVRLAVVVLGVAVAYRLAITEALPAAVPHDALPWGSEASQLMAVLIGAAVGYVAGGVLGRFALGRIDAAERRFSQVAAGDLLAGLLGALAGLFVAAGLTWPLLLVGSGLLTIPLAVLIGVVVVAGGIRIGSARGGDLLRFVGASGRLQVATPSSGGSAKVVDTSALIDGRLLDVCRAGFLDGALLLPRFVLYELQGLADSGEDNRRERGQRGLDVLGGLQRASGVALEVVDRDYPEIEAVDAKLVALARDQGAALVTVDANLGRVAEVQGVRVLNLNALAETLRPPVLPGDVLSVKVAKPGKEAGQGVGYLSDGTMVVIEQARDRIGNEVACEVTSILSNPHGRMVFTALTDAQPLRTADTA</sequence>
<keyword evidence="3" id="KW-0479">Metal-binding</keyword>
<dbReference type="InterPro" id="IPR052041">
    <property type="entry name" value="Nucleic_acid_metab_PIN/TRAM"/>
</dbReference>
<dbReference type="InterPro" id="IPR002792">
    <property type="entry name" value="TRAM_dom"/>
</dbReference>
<evidence type="ECO:0000256" key="3">
    <source>
        <dbReference type="ARBA" id="ARBA00022723"/>
    </source>
</evidence>
<evidence type="ECO:0000259" key="8">
    <source>
        <dbReference type="PROSITE" id="PS50926"/>
    </source>
</evidence>
<dbReference type="EMBL" id="CP036402">
    <property type="protein sequence ID" value="QBI19263.1"/>
    <property type="molecule type" value="Genomic_DNA"/>
</dbReference>
<keyword evidence="4" id="KW-0378">Hydrolase</keyword>
<dbReference type="OrthoDB" id="9780734at2"/>
<keyword evidence="10" id="KW-1185">Reference proteome</keyword>
<evidence type="ECO:0000313" key="10">
    <source>
        <dbReference type="Proteomes" id="UP000291469"/>
    </source>
</evidence>
<dbReference type="Pfam" id="PF01938">
    <property type="entry name" value="TRAM"/>
    <property type="match status" value="1"/>
</dbReference>
<dbReference type="RefSeq" id="WP_131154260.1">
    <property type="nucleotide sequence ID" value="NZ_CP036402.1"/>
</dbReference>
<evidence type="ECO:0000256" key="4">
    <source>
        <dbReference type="ARBA" id="ARBA00022801"/>
    </source>
</evidence>
<dbReference type="CDD" id="cd09877">
    <property type="entry name" value="PIN_YacL-like"/>
    <property type="match status" value="1"/>
</dbReference>
<dbReference type="Proteomes" id="UP000291469">
    <property type="component" value="Chromosome"/>
</dbReference>
<feature type="domain" description="TRAM" evidence="8">
    <location>
        <begin position="325"/>
        <end position="386"/>
    </location>
</feature>
<name>A0A411YDG8_9ACTN</name>
<gene>
    <name evidence="9" type="ORF">ER308_06710</name>
</gene>
<comment type="cofactor">
    <cofactor evidence="1">
        <name>Mg(2+)</name>
        <dbReference type="ChEBI" id="CHEBI:18420"/>
    </cofactor>
</comment>
<feature type="transmembrane region" description="Helical" evidence="7">
    <location>
        <begin position="78"/>
        <end position="100"/>
    </location>
</feature>
<dbReference type="InterPro" id="IPR002716">
    <property type="entry name" value="PIN_dom"/>
</dbReference>
<dbReference type="GO" id="GO:0004518">
    <property type="term" value="F:nuclease activity"/>
    <property type="evidence" value="ECO:0007669"/>
    <property type="project" value="UniProtKB-KW"/>
</dbReference>
<feature type="region of interest" description="Disordered" evidence="6">
    <location>
        <begin position="1"/>
        <end position="25"/>
    </location>
</feature>
<feature type="transmembrane region" description="Helical" evidence="7">
    <location>
        <begin position="40"/>
        <end position="58"/>
    </location>
</feature>
<evidence type="ECO:0000256" key="1">
    <source>
        <dbReference type="ARBA" id="ARBA00001946"/>
    </source>
</evidence>
<dbReference type="PANTHER" id="PTHR11603">
    <property type="entry name" value="AAA FAMILY ATPASE"/>
    <property type="match status" value="1"/>
</dbReference>
<dbReference type="GO" id="GO:0016787">
    <property type="term" value="F:hydrolase activity"/>
    <property type="evidence" value="ECO:0007669"/>
    <property type="project" value="UniProtKB-KW"/>
</dbReference>
<dbReference type="KEGG" id="erz:ER308_06710"/>
<evidence type="ECO:0000256" key="5">
    <source>
        <dbReference type="ARBA" id="ARBA00022842"/>
    </source>
</evidence>
<feature type="transmembrane region" description="Helical" evidence="7">
    <location>
        <begin position="148"/>
        <end position="168"/>
    </location>
</feature>
<dbReference type="Pfam" id="PF01850">
    <property type="entry name" value="PIN"/>
    <property type="match status" value="1"/>
</dbReference>
<keyword evidence="2" id="KW-0540">Nuclease</keyword>